<feature type="compositionally biased region" description="Low complexity" evidence="1">
    <location>
        <begin position="324"/>
        <end position="373"/>
    </location>
</feature>
<reference evidence="4 5" key="1">
    <citation type="submission" date="2022-10" db="EMBL/GenBank/DDBJ databases">
        <title>The complete genomes of actinobacterial strains from the NBC collection.</title>
        <authorList>
            <person name="Joergensen T.S."/>
            <person name="Alvarez Arevalo M."/>
            <person name="Sterndorff E.B."/>
            <person name="Faurdal D."/>
            <person name="Vuksanovic O."/>
            <person name="Mourched A.-S."/>
            <person name="Charusanti P."/>
            <person name="Shaw S."/>
            <person name="Blin K."/>
            <person name="Weber T."/>
        </authorList>
    </citation>
    <scope>NUCLEOTIDE SEQUENCE [LARGE SCALE GENOMIC DNA]</scope>
    <source>
        <strain evidence="4 5">NBC 01769</strain>
    </source>
</reference>
<organism evidence="4 5">
    <name type="scientific">Streptomyces brevispora</name>
    <dbReference type="NCBI Taxonomy" id="887462"/>
    <lineage>
        <taxon>Bacteria</taxon>
        <taxon>Bacillati</taxon>
        <taxon>Actinomycetota</taxon>
        <taxon>Actinomycetes</taxon>
        <taxon>Kitasatosporales</taxon>
        <taxon>Streptomycetaceae</taxon>
        <taxon>Streptomyces</taxon>
    </lineage>
</organism>
<dbReference type="RefSeq" id="WP_326594454.1">
    <property type="nucleotide sequence ID" value="NZ_CP109114.1"/>
</dbReference>
<evidence type="ECO:0000256" key="3">
    <source>
        <dbReference type="SAM" id="SignalP"/>
    </source>
</evidence>
<evidence type="ECO:0008006" key="6">
    <source>
        <dbReference type="Google" id="ProtNLM"/>
    </source>
</evidence>
<feature type="transmembrane region" description="Helical" evidence="2">
    <location>
        <begin position="385"/>
        <end position="408"/>
    </location>
</feature>
<feature type="signal peptide" evidence="3">
    <location>
        <begin position="1"/>
        <end position="34"/>
    </location>
</feature>
<dbReference type="EMBL" id="CP109114">
    <property type="protein sequence ID" value="WSC15540.1"/>
    <property type="molecule type" value="Genomic_DNA"/>
</dbReference>
<name>A0ABZ1G6W8_9ACTN</name>
<evidence type="ECO:0000313" key="4">
    <source>
        <dbReference type="EMBL" id="WSC15540.1"/>
    </source>
</evidence>
<feature type="region of interest" description="Disordered" evidence="1">
    <location>
        <begin position="319"/>
        <end position="380"/>
    </location>
</feature>
<dbReference type="Proteomes" id="UP001330827">
    <property type="component" value="Chromosome"/>
</dbReference>
<evidence type="ECO:0000256" key="2">
    <source>
        <dbReference type="SAM" id="Phobius"/>
    </source>
</evidence>
<keyword evidence="2" id="KW-0812">Transmembrane</keyword>
<sequence>MNTTARTLRSSVSVAGAGLLLAATGVALAPAATADSGLPALAVSTAAPAEIGLAGQPVGFTTTASNVGKNDTSSTRLIYHIDGGGGLPPNALSLQYRLSGTAWKTVPLKMSDLKFFGELPETFPLAAGQSRTVQLRIGLPMGTPHNGDSNGGTDHLKLTTMISYGAAGAANDVDEDTVKVGALSTSLSGVPATAVVGGPGVTFRATVSNPTPSAYENVTDVLYTNRHTTVQVLRSGAWKTLKPITSNAEPDLYGFDVIGKDASMAAHSSTSVKVRVAYRKGAALGKTDVAPCAIVNEGSIPFRGSTFCGESASIKLTAAASGRPTPTASAKPSAKPSATASAPAGTGTHTPTASVTPSTTTTAPADTRTHTGTDTQLASTGSSGVSAIAVAAAALVAAGAGALGFAALRRRRARG</sequence>
<proteinExistence type="predicted"/>
<keyword evidence="5" id="KW-1185">Reference proteome</keyword>
<keyword evidence="2" id="KW-1133">Transmembrane helix</keyword>
<feature type="chain" id="PRO_5046645484" description="LPXTG-motif cell wall-anchored protein" evidence="3">
    <location>
        <begin position="35"/>
        <end position="415"/>
    </location>
</feature>
<gene>
    <name evidence="4" type="ORF">OIE64_23700</name>
</gene>
<accession>A0ABZ1G6W8</accession>
<keyword evidence="2" id="KW-0472">Membrane</keyword>
<protein>
    <recommendedName>
        <fullName evidence="6">LPXTG-motif cell wall-anchored protein</fullName>
    </recommendedName>
</protein>
<evidence type="ECO:0000256" key="1">
    <source>
        <dbReference type="SAM" id="MobiDB-lite"/>
    </source>
</evidence>
<evidence type="ECO:0000313" key="5">
    <source>
        <dbReference type="Proteomes" id="UP001330827"/>
    </source>
</evidence>
<keyword evidence="3" id="KW-0732">Signal</keyword>